<reference evidence="1 2" key="1">
    <citation type="submission" date="2017-05" db="EMBL/GenBank/DDBJ databases">
        <title>Thiocyanate degradation by Thiohalobacter thiocyanaticus FOKN1.</title>
        <authorList>
            <person name="Oshiki M."/>
            <person name="Fukushima T."/>
            <person name="Kawano S."/>
            <person name="Nakagawa J."/>
        </authorList>
    </citation>
    <scope>NUCLEOTIDE SEQUENCE [LARGE SCALE GENOMIC DNA]</scope>
    <source>
        <strain evidence="1 2">FOKN1</strain>
    </source>
</reference>
<organism evidence="1 2">
    <name type="scientific">Thiohalobacter thiocyanaticus</name>
    <dbReference type="NCBI Taxonomy" id="585455"/>
    <lineage>
        <taxon>Bacteria</taxon>
        <taxon>Pseudomonadati</taxon>
        <taxon>Pseudomonadota</taxon>
        <taxon>Gammaproteobacteria</taxon>
        <taxon>Thiohalobacterales</taxon>
        <taxon>Thiohalobacteraceae</taxon>
        <taxon>Thiohalobacter</taxon>
    </lineage>
</organism>
<dbReference type="InterPro" id="IPR038287">
    <property type="entry name" value="Cse2_sf"/>
</dbReference>
<keyword evidence="2" id="KW-1185">Reference proteome</keyword>
<proteinExistence type="predicted"/>
<name>A0A1Z4VU60_9GAMM</name>
<accession>A0A1Z4VU60</accession>
<dbReference type="KEGG" id="ttc:FOKN1_2816"/>
<dbReference type="EMBL" id="AP018052">
    <property type="protein sequence ID" value="BAZ95176.1"/>
    <property type="molecule type" value="Genomic_DNA"/>
</dbReference>
<sequence>MQIDFRPDKPAGEILAEWWEGLQNDTGGRARLRRCKTPEEVMLEPAFHRLLRRLGALTEKSDDTQLEGYEIHRLAAIAGLLAHVRVKRSKPLAEQMAESESKGGKPLLSSLRFRRLLKEPFEDIYPSMIRVIRQLDEKANISDLATSIYYWGDRVRKRWALAYFPKVVD</sequence>
<dbReference type="Proteomes" id="UP000218765">
    <property type="component" value="Chromosome"/>
</dbReference>
<dbReference type="Pfam" id="PF09485">
    <property type="entry name" value="CRISPR_Cse2"/>
    <property type="match status" value="1"/>
</dbReference>
<protein>
    <recommendedName>
        <fullName evidence="3">Type I-E CRISPR-associated protein Cse2/CasB</fullName>
    </recommendedName>
</protein>
<evidence type="ECO:0008006" key="3">
    <source>
        <dbReference type="Google" id="ProtNLM"/>
    </source>
</evidence>
<dbReference type="RefSeq" id="WP_096367187.1">
    <property type="nucleotide sequence ID" value="NZ_AP018052.1"/>
</dbReference>
<evidence type="ECO:0000313" key="2">
    <source>
        <dbReference type="Proteomes" id="UP000218765"/>
    </source>
</evidence>
<dbReference type="AlphaFoldDB" id="A0A1Z4VU60"/>
<dbReference type="CDD" id="cd09731">
    <property type="entry name" value="Cse2_I-E"/>
    <property type="match status" value="1"/>
</dbReference>
<dbReference type="OrthoDB" id="333835at2"/>
<dbReference type="NCBIfam" id="TIGR02548">
    <property type="entry name" value="casB_cse2"/>
    <property type="match status" value="1"/>
</dbReference>
<gene>
    <name evidence="1" type="ORF">FOKN1_2816</name>
</gene>
<evidence type="ECO:0000313" key="1">
    <source>
        <dbReference type="EMBL" id="BAZ95176.1"/>
    </source>
</evidence>
<dbReference type="Gene3D" id="1.10.520.40">
    <property type="entry name" value="CRISPR-associated protein Cse2"/>
    <property type="match status" value="1"/>
</dbReference>
<dbReference type="InterPro" id="IPR013382">
    <property type="entry name" value="CRISPR-assoc_prot_Cse2"/>
</dbReference>